<dbReference type="WBParaSite" id="SMUV_0000875101-mRNA-1">
    <property type="protein sequence ID" value="SMUV_0000875101-mRNA-1"/>
    <property type="gene ID" value="SMUV_0000875101"/>
</dbReference>
<proteinExistence type="predicted"/>
<accession>A0A0N5AV46</accession>
<protein>
    <submittedName>
        <fullName evidence="2">Uncharacterized protein</fullName>
    </submittedName>
</protein>
<organism evidence="1 2">
    <name type="scientific">Syphacia muris</name>
    <dbReference type="NCBI Taxonomy" id="451379"/>
    <lineage>
        <taxon>Eukaryota</taxon>
        <taxon>Metazoa</taxon>
        <taxon>Ecdysozoa</taxon>
        <taxon>Nematoda</taxon>
        <taxon>Chromadorea</taxon>
        <taxon>Rhabditida</taxon>
        <taxon>Spirurina</taxon>
        <taxon>Oxyuridomorpha</taxon>
        <taxon>Oxyuroidea</taxon>
        <taxon>Oxyuridae</taxon>
        <taxon>Syphacia</taxon>
    </lineage>
</organism>
<name>A0A0N5AV46_9BILA</name>
<evidence type="ECO:0000313" key="2">
    <source>
        <dbReference type="WBParaSite" id="SMUV_0000875101-mRNA-1"/>
    </source>
</evidence>
<sequence length="176" mass="21275">MLCLSAFSDNEKSDEQLEFDVDGNPIEEESKELPYTYFVNKNKYQSRHPEKKFDVPKMIMSPNHFKSNYRRHHLRKIPLNSHLLNKMIKYLEKKNNKVDESCKEALNMLRKEVFETRKWVLKLAKLTDRIEHFVERFSKPHLFIERIIRTERGFVQKAGRFQSHPIKEYSEESKEE</sequence>
<keyword evidence="1" id="KW-1185">Reference proteome</keyword>
<reference evidence="2" key="1">
    <citation type="submission" date="2017-02" db="UniProtKB">
        <authorList>
            <consortium name="WormBaseParasite"/>
        </authorList>
    </citation>
    <scope>IDENTIFICATION</scope>
</reference>
<dbReference type="AlphaFoldDB" id="A0A0N5AV46"/>
<evidence type="ECO:0000313" key="1">
    <source>
        <dbReference type="Proteomes" id="UP000046393"/>
    </source>
</evidence>
<dbReference type="Proteomes" id="UP000046393">
    <property type="component" value="Unplaced"/>
</dbReference>